<feature type="compositionally biased region" description="Polar residues" evidence="1">
    <location>
        <begin position="460"/>
        <end position="473"/>
    </location>
</feature>
<dbReference type="InterPro" id="IPR032675">
    <property type="entry name" value="LRR_dom_sf"/>
</dbReference>
<dbReference type="Gene3D" id="3.80.10.10">
    <property type="entry name" value="Ribonuclease Inhibitor"/>
    <property type="match status" value="1"/>
</dbReference>
<protein>
    <submittedName>
        <fullName evidence="2">Uncharacterized protein</fullName>
    </submittedName>
</protein>
<sequence>MAPAPPPPYEAAVYRRLWAIVAPYVHDFDLYSACLVCRQWHSIFSPLLWGNPGSRFGNDSDNIYLSLTRFKRLLVRARHDVRRLAHTLHIPPAQPEFYGGPQAGWLRDILDRLPSLQALIVENLSFFDHQALETVHQTNGSPLQNDSKYGLRLLIASHCENTTAASLAKALFHFPDLIYLDLSSTQGSRNPLVLQQIGTLRQLYVLKMKNCGLRDFDVDLLTFSDRLRSLDVSDNYLTERGVSSLMDHLPASSLKFRSLSITSRPRARTKTKRPTLQKLVSSSLISGPGGHLLIENGLPSTFADLYLAGNYLTLDELSRVLSYPSIEYLDCGSLNCSQRPEHMLSPGSPGSDRRRFSAQGIDSLSPALFTEAFRNIRSLRIHHSVVTSFPFSGKDTSVAEECFELHSEDLRYELDSTEVADLGTHGLVFELDDTSKAVTPEPVEIKENVKLAEDAKFEESTNTTKVTDASVYTANGPENGKEPIEKPHAVFESPDDVGANLSPSPSIRSQSNVTDDIVSPMEPSFASRKSAPPKISMSAIYTLPSQINQVHRVQHIHRANHSHPLHHNHSTSIPLIPTSAPHGPETFRYKYSAGEDRHWHEAGQSRPHTDMKELIEEVKLRRHRTEARERHSGRFKPSMLPNLKVLTLTDVPSTTRRRNVIKSLTLFMQECAEEEELAKLEELERQIGRNPCRHQLEGGGIFKLQRLVLEMTSAPDPIAPQRFSRSKRNSFTKSSTEDADSESFMEASETDFSFFGEDDGGLLVSEGRIDAPRRVDDGMIVNGFLSSPTDTGHSLDVVSELSGFRKEMRAKHEAMVQFGKSKIDSALLGHWVGEVKVVKTIVGA</sequence>
<evidence type="ECO:0000313" key="3">
    <source>
        <dbReference type="Proteomes" id="UP000785200"/>
    </source>
</evidence>
<keyword evidence="3" id="KW-1185">Reference proteome</keyword>
<feature type="compositionally biased region" description="Basic and acidic residues" evidence="1">
    <location>
        <begin position="479"/>
        <end position="489"/>
    </location>
</feature>
<feature type="region of interest" description="Disordered" evidence="1">
    <location>
        <begin position="458"/>
        <end position="515"/>
    </location>
</feature>
<comment type="caution">
    <text evidence="2">The sequence shown here is derived from an EMBL/GenBank/DDBJ whole genome shotgun (WGS) entry which is preliminary data.</text>
</comment>
<proteinExistence type="predicted"/>
<dbReference type="SUPFAM" id="SSF52047">
    <property type="entry name" value="RNI-like"/>
    <property type="match status" value="1"/>
</dbReference>
<evidence type="ECO:0000313" key="2">
    <source>
        <dbReference type="EMBL" id="KAG0652848.1"/>
    </source>
</evidence>
<dbReference type="Proteomes" id="UP000785200">
    <property type="component" value="Unassembled WGS sequence"/>
</dbReference>
<organism evidence="2 3">
    <name type="scientific">Hyphodiscus hymeniophilus</name>
    <dbReference type="NCBI Taxonomy" id="353542"/>
    <lineage>
        <taxon>Eukaryota</taxon>
        <taxon>Fungi</taxon>
        <taxon>Dikarya</taxon>
        <taxon>Ascomycota</taxon>
        <taxon>Pezizomycotina</taxon>
        <taxon>Leotiomycetes</taxon>
        <taxon>Helotiales</taxon>
        <taxon>Hyphodiscaceae</taxon>
        <taxon>Hyphodiscus</taxon>
    </lineage>
</organism>
<reference evidence="2" key="1">
    <citation type="submission" date="2019-07" db="EMBL/GenBank/DDBJ databases">
        <title>Hyphodiscus hymeniophilus genome sequencing and assembly.</title>
        <authorList>
            <person name="Kramer G."/>
            <person name="Nodwell J."/>
        </authorList>
    </citation>
    <scope>NUCLEOTIDE SEQUENCE</scope>
    <source>
        <strain evidence="2">ATCC 34498</strain>
    </source>
</reference>
<evidence type="ECO:0000256" key="1">
    <source>
        <dbReference type="SAM" id="MobiDB-lite"/>
    </source>
</evidence>
<dbReference type="AlphaFoldDB" id="A0A9P6VSK1"/>
<feature type="region of interest" description="Disordered" evidence="1">
    <location>
        <begin position="718"/>
        <end position="743"/>
    </location>
</feature>
<feature type="compositionally biased region" description="Polar residues" evidence="1">
    <location>
        <begin position="501"/>
        <end position="514"/>
    </location>
</feature>
<name>A0A9P6VSK1_9HELO</name>
<accession>A0A9P6VSK1</accession>
<gene>
    <name evidence="2" type="ORF">D0Z07_0603</name>
</gene>
<dbReference type="OrthoDB" id="408631at2759"/>
<dbReference type="EMBL" id="VNKQ01000002">
    <property type="protein sequence ID" value="KAG0652848.1"/>
    <property type="molecule type" value="Genomic_DNA"/>
</dbReference>